<sequence>MDIFADEHSSKLFNALVDGTGFSGLLQVASLYLQNPIVLCDTSFSILESSSDHNNKIDFEFRNSRWFLTTDGVMNLYNKKIVDKLFKEHHAFISERAELNKEFMFCSVWIKRSVVGYICLIESSRNFNENDYKYVELLSQIISLEMQKAEVFTNKTGFKYEYFMTELINGDFTDLESAIKRYRLLGREPFPFYRMIVFSEENDPYSKVSKNLIMEQLVSILSNSMASYYKGNFVLLVSRRDKLIFMPGEKERLLNFLSLNQMRVGVSYEYSDILQTHLYYEQAKQILDIQLKNPSESIIYFEEHCIQSLAIQKSSPKQLDSLIHPDIKYLKEYDHLNNTEYLSTLLAYLKNDRNVHKVSVFLNIHKSTYFYRMNKISELLNVDLNQSNKLFAYEVSLRILDLL</sequence>
<evidence type="ECO:0000313" key="2">
    <source>
        <dbReference type="EMBL" id="SHH88913.1"/>
    </source>
</evidence>
<dbReference type="Proteomes" id="UP000184241">
    <property type="component" value="Unassembled WGS sequence"/>
</dbReference>
<dbReference type="PANTHER" id="PTHR33744:SF1">
    <property type="entry name" value="DNA-BINDING TRANSCRIPTIONAL ACTIVATOR ADER"/>
    <property type="match status" value="1"/>
</dbReference>
<dbReference type="InterPro" id="IPR051448">
    <property type="entry name" value="CdaR-like_regulators"/>
</dbReference>
<feature type="domain" description="PucR C-terminal helix-turn-helix" evidence="1">
    <location>
        <begin position="342"/>
        <end position="399"/>
    </location>
</feature>
<accession>A0A1M5WPH5</accession>
<dbReference type="PANTHER" id="PTHR33744">
    <property type="entry name" value="CARBOHYDRATE DIACID REGULATOR"/>
    <property type="match status" value="1"/>
</dbReference>
<reference evidence="2 3" key="1">
    <citation type="submission" date="2016-11" db="EMBL/GenBank/DDBJ databases">
        <authorList>
            <person name="Jaros S."/>
            <person name="Januszkiewicz K."/>
            <person name="Wedrychowicz H."/>
        </authorList>
    </citation>
    <scope>NUCLEOTIDE SEQUENCE [LARGE SCALE GENOMIC DNA]</scope>
    <source>
        <strain evidence="2 3">DSM 6191</strain>
    </source>
</reference>
<protein>
    <submittedName>
        <fullName evidence="2">PucR C-terminal helix-turn-helix domain-containing protein</fullName>
    </submittedName>
</protein>
<dbReference type="InterPro" id="IPR025736">
    <property type="entry name" value="PucR_C-HTH_dom"/>
</dbReference>
<evidence type="ECO:0000259" key="1">
    <source>
        <dbReference type="Pfam" id="PF13556"/>
    </source>
</evidence>
<dbReference type="RefSeq" id="WP_073017645.1">
    <property type="nucleotide sequence ID" value="NZ_FQXU01000004.1"/>
</dbReference>
<proteinExistence type="predicted"/>
<gene>
    <name evidence="2" type="ORF">SAMN02745941_01170</name>
</gene>
<dbReference type="AlphaFoldDB" id="A0A1M5WPH5"/>
<dbReference type="Gene3D" id="1.10.10.2840">
    <property type="entry name" value="PucR C-terminal helix-turn-helix domain"/>
    <property type="match status" value="1"/>
</dbReference>
<dbReference type="EMBL" id="FQXU01000004">
    <property type="protein sequence ID" value="SHH88913.1"/>
    <property type="molecule type" value="Genomic_DNA"/>
</dbReference>
<dbReference type="InterPro" id="IPR042070">
    <property type="entry name" value="PucR_C-HTH_sf"/>
</dbReference>
<organism evidence="2 3">
    <name type="scientific">Clostridium intestinale DSM 6191</name>
    <dbReference type="NCBI Taxonomy" id="1121320"/>
    <lineage>
        <taxon>Bacteria</taxon>
        <taxon>Bacillati</taxon>
        <taxon>Bacillota</taxon>
        <taxon>Clostridia</taxon>
        <taxon>Eubacteriales</taxon>
        <taxon>Clostridiaceae</taxon>
        <taxon>Clostridium</taxon>
    </lineage>
</organism>
<evidence type="ECO:0000313" key="3">
    <source>
        <dbReference type="Proteomes" id="UP000184241"/>
    </source>
</evidence>
<dbReference type="Pfam" id="PF13556">
    <property type="entry name" value="HTH_30"/>
    <property type="match status" value="1"/>
</dbReference>
<name>A0A1M5WPH5_9CLOT</name>